<organism evidence="4 5">
    <name type="scientific">Cymbomonas tetramitiformis</name>
    <dbReference type="NCBI Taxonomy" id="36881"/>
    <lineage>
        <taxon>Eukaryota</taxon>
        <taxon>Viridiplantae</taxon>
        <taxon>Chlorophyta</taxon>
        <taxon>Pyramimonadophyceae</taxon>
        <taxon>Pyramimonadales</taxon>
        <taxon>Pyramimonadaceae</taxon>
        <taxon>Cymbomonas</taxon>
    </lineage>
</organism>
<dbReference type="Gene3D" id="1.10.1200.210">
    <property type="entry name" value="Chaperonin-like RbcX"/>
    <property type="match status" value="1"/>
</dbReference>
<dbReference type="PANTHER" id="PTHR33791">
    <property type="entry name" value="CHAPERONIN-LIKE RBCX PROTEIN 1, CHLOROPLASTIC"/>
    <property type="match status" value="1"/>
</dbReference>
<name>A0AAE0BM97_9CHLO</name>
<comment type="caution">
    <text evidence="4">The sequence shown here is derived from an EMBL/GenBank/DDBJ whole genome shotgun (WGS) entry which is preliminary data.</text>
</comment>
<evidence type="ECO:0000256" key="1">
    <source>
        <dbReference type="ARBA" id="ARBA00022531"/>
    </source>
</evidence>
<dbReference type="SUPFAM" id="SSF158615">
    <property type="entry name" value="RbcX-like"/>
    <property type="match status" value="1"/>
</dbReference>
<evidence type="ECO:0000313" key="5">
    <source>
        <dbReference type="Proteomes" id="UP001190700"/>
    </source>
</evidence>
<reference evidence="4 5" key="1">
    <citation type="journal article" date="2015" name="Genome Biol. Evol.">
        <title>Comparative Genomics of a Bacterivorous Green Alga Reveals Evolutionary Causalities and Consequences of Phago-Mixotrophic Mode of Nutrition.</title>
        <authorList>
            <person name="Burns J.A."/>
            <person name="Paasch A."/>
            <person name="Narechania A."/>
            <person name="Kim E."/>
        </authorList>
    </citation>
    <scope>NUCLEOTIDE SEQUENCE [LARGE SCALE GENOMIC DNA]</scope>
    <source>
        <strain evidence="4 5">PLY_AMNH</strain>
    </source>
</reference>
<evidence type="ECO:0000256" key="2">
    <source>
        <dbReference type="ARBA" id="ARBA00023186"/>
    </source>
</evidence>
<gene>
    <name evidence="4" type="ORF">CYMTET_51670</name>
</gene>
<dbReference type="GO" id="GO:0044183">
    <property type="term" value="F:protein folding chaperone"/>
    <property type="evidence" value="ECO:0007669"/>
    <property type="project" value="InterPro"/>
</dbReference>
<dbReference type="PANTHER" id="PTHR33791:SF1">
    <property type="entry name" value="RUBISCO CHAPERONE RBCX"/>
    <property type="match status" value="1"/>
</dbReference>
<evidence type="ECO:0000313" key="4">
    <source>
        <dbReference type="EMBL" id="KAK3238309.1"/>
    </source>
</evidence>
<dbReference type="InterPro" id="IPR038052">
    <property type="entry name" value="Chaperonin_RbcX_sf"/>
</dbReference>
<dbReference type="Proteomes" id="UP001190700">
    <property type="component" value="Unassembled WGS sequence"/>
</dbReference>
<protein>
    <submittedName>
        <fullName evidence="4">Uncharacterized protein</fullName>
    </submittedName>
</protein>
<keyword evidence="5" id="KW-1185">Reference proteome</keyword>
<proteinExistence type="predicted"/>
<dbReference type="GO" id="GO:0015979">
    <property type="term" value="P:photosynthesis"/>
    <property type="evidence" value="ECO:0007669"/>
    <property type="project" value="UniProtKB-KW"/>
</dbReference>
<accession>A0AAE0BM97</accession>
<sequence>MDEGRGGAVHIGGLTPEQKAGEALVKLFTFVAARTIMAEIEGYDNEGGSAASHPVWRGMQDALTSEKGIDENFITDMMRSPDHDMQLAAVRLLEVRTSFAQDTFQWDVLRAAAISNVQADAERVMAQYMSSIVPLDTDACGE</sequence>
<evidence type="ECO:0000256" key="3">
    <source>
        <dbReference type="ARBA" id="ARBA00023300"/>
    </source>
</evidence>
<dbReference type="AlphaFoldDB" id="A0AAE0BM97"/>
<dbReference type="EMBL" id="LGRX02034260">
    <property type="protein sequence ID" value="KAK3238309.1"/>
    <property type="molecule type" value="Genomic_DNA"/>
</dbReference>
<dbReference type="GO" id="GO:0015977">
    <property type="term" value="P:carbon fixation"/>
    <property type="evidence" value="ECO:0007669"/>
    <property type="project" value="UniProtKB-KW"/>
</dbReference>
<keyword evidence="2" id="KW-0143">Chaperone</keyword>
<keyword evidence="3" id="KW-0120">Carbon dioxide fixation</keyword>
<dbReference type="InterPro" id="IPR003435">
    <property type="entry name" value="Chaperonin_RcbX"/>
</dbReference>
<keyword evidence="1" id="KW-0602">Photosynthesis</keyword>
<dbReference type="GO" id="GO:0110102">
    <property type="term" value="P:ribulose bisphosphate carboxylase complex assembly"/>
    <property type="evidence" value="ECO:0007669"/>
    <property type="project" value="InterPro"/>
</dbReference>